<dbReference type="InterPro" id="IPR051532">
    <property type="entry name" value="Ester_Hydrolysis_Enzymes"/>
</dbReference>
<evidence type="ECO:0000313" key="2">
    <source>
        <dbReference type="EMBL" id="PZN75918.1"/>
    </source>
</evidence>
<organism evidence="2 3">
    <name type="scientific">Candidatus Methylumidiphilus alinenensis</name>
    <dbReference type="NCBI Taxonomy" id="2202197"/>
    <lineage>
        <taxon>Bacteria</taxon>
        <taxon>Pseudomonadati</taxon>
        <taxon>Pseudomonadota</taxon>
        <taxon>Gammaproteobacteria</taxon>
        <taxon>Methylococcales</taxon>
        <taxon>Candidatus Methylumidiphilus</taxon>
    </lineage>
</organism>
<dbReference type="SUPFAM" id="SSF52266">
    <property type="entry name" value="SGNH hydrolase"/>
    <property type="match status" value="1"/>
</dbReference>
<dbReference type="AlphaFoldDB" id="A0A2W4R7A8"/>
<dbReference type="PANTHER" id="PTHR30383">
    <property type="entry name" value="THIOESTERASE 1/PROTEASE 1/LYSOPHOSPHOLIPASE L1"/>
    <property type="match status" value="1"/>
</dbReference>
<evidence type="ECO:0000313" key="3">
    <source>
        <dbReference type="Proteomes" id="UP000249396"/>
    </source>
</evidence>
<accession>A0A2W4R7A8</accession>
<dbReference type="Gene3D" id="3.40.50.1110">
    <property type="entry name" value="SGNH hydrolase"/>
    <property type="match status" value="1"/>
</dbReference>
<sequence>MKGLLCFFLLLVGCGPSVPKLGPLPQDAVILAFGDSLTYGTGVNAEESYPAVLQTLVGHPVIRSGVPGEVTEESLARLPDVLDQNTPKLMILCIGGNDFLRQLGEQQAADNIRAMIRLARDKGVEVVLVGVPKFGLMLSPPEFYRQIAEEFHIPYENGIMHKVLLSPELKSDEIHPNAKGYHLFAETIAALLKKAGAV</sequence>
<reference evidence="2 3" key="1">
    <citation type="journal article" date="2018" name="Aquat. Microb. Ecol.">
        <title>Gammaproteobacterial methanotrophs dominate.</title>
        <authorList>
            <person name="Rissanen A.J."/>
            <person name="Saarenheimo J."/>
            <person name="Tiirola M."/>
            <person name="Peura S."/>
            <person name="Aalto S.L."/>
            <person name="Karvinen A."/>
            <person name="Nykanen H."/>
        </authorList>
    </citation>
    <scope>NUCLEOTIDE SEQUENCE [LARGE SCALE GENOMIC DNA]</scope>
    <source>
        <strain evidence="2">AMbin10</strain>
    </source>
</reference>
<proteinExistence type="predicted"/>
<gene>
    <name evidence="2" type="ORF">DM484_17705</name>
</gene>
<dbReference type="Proteomes" id="UP000249396">
    <property type="component" value="Unassembled WGS sequence"/>
</dbReference>
<dbReference type="PANTHER" id="PTHR30383:SF24">
    <property type="entry name" value="THIOESTERASE 1_PROTEASE 1_LYSOPHOSPHOLIPASE L1"/>
    <property type="match status" value="1"/>
</dbReference>
<comment type="caution">
    <text evidence="2">The sequence shown here is derived from an EMBL/GenBank/DDBJ whole genome shotgun (WGS) entry which is preliminary data.</text>
</comment>
<evidence type="ECO:0000259" key="1">
    <source>
        <dbReference type="Pfam" id="PF13472"/>
    </source>
</evidence>
<name>A0A2W4R7A8_9GAMM</name>
<dbReference type="InterPro" id="IPR036514">
    <property type="entry name" value="SGNH_hydro_sf"/>
</dbReference>
<dbReference type="GO" id="GO:0004622">
    <property type="term" value="F:phosphatidylcholine lysophospholipase activity"/>
    <property type="evidence" value="ECO:0007669"/>
    <property type="project" value="TreeGrafter"/>
</dbReference>
<dbReference type="Pfam" id="PF13472">
    <property type="entry name" value="Lipase_GDSL_2"/>
    <property type="match status" value="1"/>
</dbReference>
<protein>
    <submittedName>
        <fullName evidence="2">Arylesterase</fullName>
    </submittedName>
</protein>
<dbReference type="EMBL" id="QJPH01000371">
    <property type="protein sequence ID" value="PZN75918.1"/>
    <property type="molecule type" value="Genomic_DNA"/>
</dbReference>
<dbReference type="InterPro" id="IPR013830">
    <property type="entry name" value="SGNH_hydro"/>
</dbReference>
<dbReference type="CDD" id="cd01822">
    <property type="entry name" value="Lysophospholipase_L1_like"/>
    <property type="match status" value="1"/>
</dbReference>
<feature type="domain" description="SGNH hydrolase-type esterase" evidence="1">
    <location>
        <begin position="32"/>
        <end position="182"/>
    </location>
</feature>